<dbReference type="AlphaFoldDB" id="A0A1C2DFE4"/>
<dbReference type="OrthoDB" id="5643626at2"/>
<evidence type="ECO:0000313" key="4">
    <source>
        <dbReference type="EMBL" id="OCX13385.1"/>
    </source>
</evidence>
<dbReference type="SUPFAM" id="SSF56925">
    <property type="entry name" value="OMPA-like"/>
    <property type="match status" value="1"/>
</dbReference>
<evidence type="ECO:0000256" key="2">
    <source>
        <dbReference type="SAM" id="SignalP"/>
    </source>
</evidence>
<proteinExistence type="predicted"/>
<feature type="signal peptide" evidence="2">
    <location>
        <begin position="1"/>
        <end position="24"/>
    </location>
</feature>
<evidence type="ECO:0000256" key="1">
    <source>
        <dbReference type="ARBA" id="ARBA00022729"/>
    </source>
</evidence>
<dbReference type="Gene3D" id="2.40.160.20">
    <property type="match status" value="1"/>
</dbReference>
<dbReference type="EMBL" id="MDEO01000036">
    <property type="protein sequence ID" value="OCX13385.1"/>
    <property type="molecule type" value="Genomic_DNA"/>
</dbReference>
<gene>
    <name evidence="4" type="ORF">QV13_28240</name>
</gene>
<dbReference type="STRING" id="1566387.QV13_28240"/>
<organism evidence="4 5">
    <name type="scientific">Mesorhizobium hungaricum</name>
    <dbReference type="NCBI Taxonomy" id="1566387"/>
    <lineage>
        <taxon>Bacteria</taxon>
        <taxon>Pseudomonadati</taxon>
        <taxon>Pseudomonadota</taxon>
        <taxon>Alphaproteobacteria</taxon>
        <taxon>Hyphomicrobiales</taxon>
        <taxon>Phyllobacteriaceae</taxon>
        <taxon>Mesorhizobium</taxon>
    </lineage>
</organism>
<accession>A0A1C2DFE4</accession>
<sequence>MQFKLRIVLALAAAVLLPQASALAADYDPPIYVDQAPEYQPVEVGSGWYLRGDIGYAFSDPFKREQGFTDTSNYEYSSHEFTGTVGVGYHLTDYLRTELNFGILPGNKFSDTVLVANACRGHTNVIVGTNPIVIQPVAATQDCNVGNFGSNKAYTAMANAYVDLGTYVGLTPYIGGGLGIAYTKYSKSIGKKDCKEVSPNSSGAGGFACDDPAGYDGQVESEAKFNFAYSLGAGLSYQMTKNVSLDLGYEYFAIPGATYVAYDRGQFNTHKGLDYHQVKLGFRYDLW</sequence>
<protein>
    <recommendedName>
        <fullName evidence="3">Outer membrane protein beta-barrel domain-containing protein</fullName>
    </recommendedName>
</protein>
<dbReference type="InterPro" id="IPR027385">
    <property type="entry name" value="Beta-barrel_OMP"/>
</dbReference>
<comment type="caution">
    <text evidence="4">The sequence shown here is derived from an EMBL/GenBank/DDBJ whole genome shotgun (WGS) entry which is preliminary data.</text>
</comment>
<keyword evidence="5" id="KW-1185">Reference proteome</keyword>
<dbReference type="InterPro" id="IPR011250">
    <property type="entry name" value="OMP/PagP_B-barrel"/>
</dbReference>
<dbReference type="RefSeq" id="WP_024922951.1">
    <property type="nucleotide sequence ID" value="NZ_MDEO01000036.1"/>
</dbReference>
<dbReference type="Proteomes" id="UP000094412">
    <property type="component" value="Unassembled WGS sequence"/>
</dbReference>
<feature type="domain" description="Outer membrane protein beta-barrel" evidence="3">
    <location>
        <begin position="24"/>
        <end position="284"/>
    </location>
</feature>
<reference evidence="4 5" key="1">
    <citation type="submission" date="2016-08" db="EMBL/GenBank/DDBJ databases">
        <title>Whole genome sequence of Mesorhizobium sp. strain UASWS1009 isolated from industrial sewage.</title>
        <authorList>
            <person name="Crovadore J."/>
            <person name="Calmin G."/>
            <person name="Chablais R."/>
            <person name="Cochard B."/>
            <person name="Lefort F."/>
        </authorList>
    </citation>
    <scope>NUCLEOTIDE SEQUENCE [LARGE SCALE GENOMIC DNA]</scope>
    <source>
        <strain evidence="4 5">UASWS1009</strain>
    </source>
</reference>
<feature type="chain" id="PRO_5008659253" description="Outer membrane protein beta-barrel domain-containing protein" evidence="2">
    <location>
        <begin position="25"/>
        <end position="287"/>
    </location>
</feature>
<name>A0A1C2DFE4_9HYPH</name>
<evidence type="ECO:0000259" key="3">
    <source>
        <dbReference type="Pfam" id="PF13505"/>
    </source>
</evidence>
<dbReference type="Pfam" id="PF13505">
    <property type="entry name" value="OMP_b-brl"/>
    <property type="match status" value="1"/>
</dbReference>
<evidence type="ECO:0000313" key="5">
    <source>
        <dbReference type="Proteomes" id="UP000094412"/>
    </source>
</evidence>
<keyword evidence="1 2" id="KW-0732">Signal</keyword>